<dbReference type="AlphaFoldDB" id="A0A3S1B0J5"/>
<organism evidence="4 5">
    <name type="scientific">Chitinophaga solisilvae</name>
    <dbReference type="NCBI Taxonomy" id="1233460"/>
    <lineage>
        <taxon>Bacteria</taxon>
        <taxon>Pseudomonadati</taxon>
        <taxon>Bacteroidota</taxon>
        <taxon>Chitinophagia</taxon>
        <taxon>Chitinophagales</taxon>
        <taxon>Chitinophagaceae</taxon>
        <taxon>Chitinophaga</taxon>
    </lineage>
</organism>
<dbReference type="GO" id="GO:0046417">
    <property type="term" value="P:chorismate metabolic process"/>
    <property type="evidence" value="ECO:0007669"/>
    <property type="project" value="InterPro"/>
</dbReference>
<reference evidence="4" key="1">
    <citation type="submission" date="2020-05" db="EMBL/GenBank/DDBJ databases">
        <title>Chitinophaga laudate sp. nov., isolated from a tropical peat swamp.</title>
        <authorList>
            <person name="Goh C.B.S."/>
            <person name="Lee M.S."/>
            <person name="Parimannan S."/>
            <person name="Pasbakhsh P."/>
            <person name="Yule C.M."/>
            <person name="Rajandas H."/>
            <person name="Loke S."/>
            <person name="Croft L."/>
            <person name="Tan J.B.L."/>
        </authorList>
    </citation>
    <scope>NUCLEOTIDE SEQUENCE</scope>
    <source>
        <strain evidence="4">Mgbs1</strain>
    </source>
</reference>
<dbReference type="Proteomes" id="UP000281028">
    <property type="component" value="Unassembled WGS sequence"/>
</dbReference>
<dbReference type="SMART" id="SM00830">
    <property type="entry name" value="CM_2"/>
    <property type="match status" value="1"/>
</dbReference>
<comment type="caution">
    <text evidence="4">The sequence shown here is derived from an EMBL/GenBank/DDBJ whole genome shotgun (WGS) entry which is preliminary data.</text>
</comment>
<evidence type="ECO:0000313" key="5">
    <source>
        <dbReference type="Proteomes" id="UP000281028"/>
    </source>
</evidence>
<dbReference type="InterPro" id="IPR036263">
    <property type="entry name" value="Chorismate_II_sf"/>
</dbReference>
<keyword evidence="2" id="KW-0413">Isomerase</keyword>
<dbReference type="GO" id="GO:0009697">
    <property type="term" value="P:salicylic acid biosynthetic process"/>
    <property type="evidence" value="ECO:0007669"/>
    <property type="project" value="InterPro"/>
</dbReference>
<proteinExistence type="predicted"/>
<dbReference type="PANTHER" id="PTHR38041">
    <property type="entry name" value="CHORISMATE MUTASE"/>
    <property type="match status" value="1"/>
</dbReference>
<dbReference type="OrthoDB" id="514491at2"/>
<evidence type="ECO:0000259" key="3">
    <source>
        <dbReference type="PROSITE" id="PS51168"/>
    </source>
</evidence>
<dbReference type="EC" id="5.4.99.5" evidence="1"/>
<dbReference type="InterPro" id="IPR036979">
    <property type="entry name" value="CM_dom_sf"/>
</dbReference>
<dbReference type="EMBL" id="RIAR02000001">
    <property type="protein sequence ID" value="NSL85802.1"/>
    <property type="molecule type" value="Genomic_DNA"/>
</dbReference>
<dbReference type="PIRSF" id="PIRSF029775">
    <property type="entry name" value="Isochor_pyr_lyas"/>
    <property type="match status" value="1"/>
</dbReference>
<dbReference type="InterPro" id="IPR051331">
    <property type="entry name" value="Chorismate_mutase-related"/>
</dbReference>
<dbReference type="RefSeq" id="WP_127040240.1">
    <property type="nucleotide sequence ID" value="NZ_JAABOK010000008.1"/>
</dbReference>
<keyword evidence="4" id="KW-0456">Lyase</keyword>
<sequence length="98" mass="11265">MKLPEACESMEDIRTEIDRIDQTVIQLLGERYRYVQAAAAFKKDTAAVKAPARFEAMLVKRREWAVAAGLSPDVIEKMYTDLVNYFIAEELKHWQSKG</sequence>
<protein>
    <recommendedName>
        <fullName evidence="1">chorismate mutase</fullName>
        <ecNumber evidence="1">5.4.99.5</ecNumber>
    </recommendedName>
</protein>
<dbReference type="GO" id="GO:0004106">
    <property type="term" value="F:chorismate mutase activity"/>
    <property type="evidence" value="ECO:0007669"/>
    <property type="project" value="UniProtKB-EC"/>
</dbReference>
<evidence type="ECO:0000256" key="2">
    <source>
        <dbReference type="ARBA" id="ARBA00023235"/>
    </source>
</evidence>
<dbReference type="PANTHER" id="PTHR38041:SF1">
    <property type="entry name" value="CHORISMATE MUTASE"/>
    <property type="match status" value="1"/>
</dbReference>
<dbReference type="Gene3D" id="1.20.59.10">
    <property type="entry name" value="Chorismate mutase"/>
    <property type="match status" value="1"/>
</dbReference>
<name>A0A3S1B0J5_9BACT</name>
<dbReference type="SUPFAM" id="SSF48600">
    <property type="entry name" value="Chorismate mutase II"/>
    <property type="match status" value="1"/>
</dbReference>
<dbReference type="GO" id="GO:0016835">
    <property type="term" value="F:carbon-oxygen lyase activity"/>
    <property type="evidence" value="ECO:0007669"/>
    <property type="project" value="InterPro"/>
</dbReference>
<dbReference type="PROSITE" id="PS51168">
    <property type="entry name" value="CHORISMATE_MUT_2"/>
    <property type="match status" value="1"/>
</dbReference>
<keyword evidence="5" id="KW-1185">Reference proteome</keyword>
<dbReference type="NCBIfam" id="NF005475">
    <property type="entry name" value="PRK07075.1"/>
    <property type="match status" value="1"/>
</dbReference>
<feature type="domain" description="Chorismate mutase" evidence="3">
    <location>
        <begin position="4"/>
        <end position="94"/>
    </location>
</feature>
<evidence type="ECO:0000256" key="1">
    <source>
        <dbReference type="ARBA" id="ARBA00012404"/>
    </source>
</evidence>
<accession>A0A3S1B0J5</accession>
<evidence type="ECO:0000313" key="4">
    <source>
        <dbReference type="EMBL" id="NSL85802.1"/>
    </source>
</evidence>
<dbReference type="Pfam" id="PF01817">
    <property type="entry name" value="CM_2"/>
    <property type="match status" value="1"/>
</dbReference>
<dbReference type="InterPro" id="IPR008241">
    <property type="entry name" value="Isochorismate_pyruvate-lyase"/>
</dbReference>
<gene>
    <name evidence="4" type="ORF">ECE50_003095</name>
</gene>
<dbReference type="InterPro" id="IPR002701">
    <property type="entry name" value="CM_II_prokaryot"/>
</dbReference>